<feature type="region of interest" description="Disordered" evidence="1">
    <location>
        <begin position="1"/>
        <end position="33"/>
    </location>
</feature>
<evidence type="ECO:0000313" key="2">
    <source>
        <dbReference type="EMBL" id="JAD96555.1"/>
    </source>
</evidence>
<dbReference type="EMBL" id="GBRH01201340">
    <property type="protein sequence ID" value="JAD96555.1"/>
    <property type="molecule type" value="Transcribed_RNA"/>
</dbReference>
<evidence type="ECO:0000256" key="1">
    <source>
        <dbReference type="SAM" id="MobiDB-lite"/>
    </source>
</evidence>
<accession>A0A0A9EFC1</accession>
<reference evidence="2" key="2">
    <citation type="journal article" date="2015" name="Data Brief">
        <title>Shoot transcriptome of the giant reed, Arundo donax.</title>
        <authorList>
            <person name="Barrero R.A."/>
            <person name="Guerrero F.D."/>
            <person name="Moolhuijzen P."/>
            <person name="Goolsby J.A."/>
            <person name="Tidwell J."/>
            <person name="Bellgard S.E."/>
            <person name="Bellgard M.I."/>
        </authorList>
    </citation>
    <scope>NUCLEOTIDE SEQUENCE</scope>
    <source>
        <tissue evidence="2">Shoot tissue taken approximately 20 cm above the soil surface</tissue>
    </source>
</reference>
<proteinExistence type="predicted"/>
<protein>
    <submittedName>
        <fullName evidence="2">Uncharacterized protein</fullName>
    </submittedName>
</protein>
<reference evidence="2" key="1">
    <citation type="submission" date="2014-09" db="EMBL/GenBank/DDBJ databases">
        <authorList>
            <person name="Magalhaes I.L.F."/>
            <person name="Oliveira U."/>
            <person name="Santos F.R."/>
            <person name="Vidigal T.H.D.A."/>
            <person name="Brescovit A.D."/>
            <person name="Santos A.J."/>
        </authorList>
    </citation>
    <scope>NUCLEOTIDE SEQUENCE</scope>
    <source>
        <tissue evidence="2">Shoot tissue taken approximately 20 cm above the soil surface</tissue>
    </source>
</reference>
<organism evidence="2">
    <name type="scientific">Arundo donax</name>
    <name type="common">Giant reed</name>
    <name type="synonym">Donax arundinaceus</name>
    <dbReference type="NCBI Taxonomy" id="35708"/>
    <lineage>
        <taxon>Eukaryota</taxon>
        <taxon>Viridiplantae</taxon>
        <taxon>Streptophyta</taxon>
        <taxon>Embryophyta</taxon>
        <taxon>Tracheophyta</taxon>
        <taxon>Spermatophyta</taxon>
        <taxon>Magnoliopsida</taxon>
        <taxon>Liliopsida</taxon>
        <taxon>Poales</taxon>
        <taxon>Poaceae</taxon>
        <taxon>PACMAD clade</taxon>
        <taxon>Arundinoideae</taxon>
        <taxon>Arundineae</taxon>
        <taxon>Arundo</taxon>
    </lineage>
</organism>
<sequence length="56" mass="6516">MASTSPPRCSSSRRRRPTTSCSRCRPASPPWRRRPCRCRCRCPCRCPAMCTRRSGW</sequence>
<feature type="compositionally biased region" description="Low complexity" evidence="1">
    <location>
        <begin position="1"/>
        <end position="10"/>
    </location>
</feature>
<name>A0A0A9EFC1_ARUDO</name>
<dbReference type="AlphaFoldDB" id="A0A0A9EFC1"/>